<organism evidence="1 2">
    <name type="scientific">Sinorhizobium mexicanum</name>
    <dbReference type="NCBI Taxonomy" id="375549"/>
    <lineage>
        <taxon>Bacteria</taxon>
        <taxon>Pseudomonadati</taxon>
        <taxon>Pseudomonadota</taxon>
        <taxon>Alphaproteobacteria</taxon>
        <taxon>Hyphomicrobiales</taxon>
        <taxon>Rhizobiaceae</taxon>
        <taxon>Sinorhizobium/Ensifer group</taxon>
        <taxon>Sinorhizobium</taxon>
    </lineage>
</organism>
<gene>
    <name evidence="1" type="ORF">FKV68_28125</name>
</gene>
<keyword evidence="2" id="KW-1185">Reference proteome</keyword>
<accession>A0A859QSW3</accession>
<keyword evidence="1" id="KW-0614">Plasmid</keyword>
<dbReference type="EMBL" id="CP041241">
    <property type="protein sequence ID" value="QLL65227.1"/>
    <property type="molecule type" value="Genomic_DNA"/>
</dbReference>
<reference evidence="1 2" key="1">
    <citation type="submission" date="2019-06" db="EMBL/GenBank/DDBJ databases">
        <title>Complete genome sequence of Ensifer mexicanus ITTG R7 isolated from nodules of Acacia angustissima (Mill.) Kuntze.</title>
        <authorList>
            <person name="Rincon-Rosales R."/>
            <person name="Rogel M.A."/>
            <person name="Guerrero G."/>
            <person name="Rincon-Molina C.I."/>
            <person name="Lopez-Lopez A."/>
            <person name="Martinez-Romero E."/>
        </authorList>
    </citation>
    <scope>NUCLEOTIDE SEQUENCE [LARGE SCALE GENOMIC DNA]</scope>
    <source>
        <strain evidence="1 2">ITTG R7</strain>
        <plasmid evidence="2">pemeittgr7c</plasmid>
    </source>
</reference>
<dbReference type="KEGG" id="emx:FKV68_28125"/>
<evidence type="ECO:0000313" key="2">
    <source>
        <dbReference type="Proteomes" id="UP000510721"/>
    </source>
</evidence>
<geneLocation type="plasmid" evidence="2">
    <name>pemeittgr7c</name>
</geneLocation>
<dbReference type="AlphaFoldDB" id="A0A859QSW3"/>
<evidence type="ECO:0000313" key="1">
    <source>
        <dbReference type="EMBL" id="QLL65227.1"/>
    </source>
</evidence>
<dbReference type="Proteomes" id="UP000510721">
    <property type="component" value="Plasmid pEmeITTGR7c"/>
</dbReference>
<name>A0A859QSW3_9HYPH</name>
<proteinExistence type="predicted"/>
<sequence>MLYTLTMLVCLSNTPDACEVREEVVWDLAANPGVAFMQAQAFVARWTDEHPGRFVQRWRLLPDLRV</sequence>
<dbReference type="RefSeq" id="WP_180943688.1">
    <property type="nucleotide sequence ID" value="NZ_CP041241.1"/>
</dbReference>
<protein>
    <submittedName>
        <fullName evidence="1">Uncharacterized protein</fullName>
    </submittedName>
</protein>